<feature type="region of interest" description="Disordered" evidence="1">
    <location>
        <begin position="1"/>
        <end position="64"/>
    </location>
</feature>
<feature type="compositionally biased region" description="Basic and acidic residues" evidence="1">
    <location>
        <begin position="1"/>
        <end position="12"/>
    </location>
</feature>
<evidence type="ECO:0000313" key="2">
    <source>
        <dbReference type="EMBL" id="GAA4342320.1"/>
    </source>
</evidence>
<dbReference type="Proteomes" id="UP001500975">
    <property type="component" value="Unassembled WGS sequence"/>
</dbReference>
<comment type="caution">
    <text evidence="2">The sequence shown here is derived from an EMBL/GenBank/DDBJ whole genome shotgun (WGS) entry which is preliminary data.</text>
</comment>
<reference evidence="3" key="1">
    <citation type="journal article" date="2019" name="Int. J. Syst. Evol. Microbiol.">
        <title>The Global Catalogue of Microorganisms (GCM) 10K type strain sequencing project: providing services to taxonomists for standard genome sequencing and annotation.</title>
        <authorList>
            <consortium name="The Broad Institute Genomics Platform"/>
            <consortium name="The Broad Institute Genome Sequencing Center for Infectious Disease"/>
            <person name="Wu L."/>
            <person name="Ma J."/>
        </authorList>
    </citation>
    <scope>NUCLEOTIDE SEQUENCE [LARGE SCALE GENOMIC DNA]</scope>
    <source>
        <strain evidence="3">JCM 17804</strain>
    </source>
</reference>
<name>A0ABP8HPN8_9BURK</name>
<evidence type="ECO:0000256" key="1">
    <source>
        <dbReference type="SAM" id="MobiDB-lite"/>
    </source>
</evidence>
<protein>
    <submittedName>
        <fullName evidence="2">Uncharacterized protein</fullName>
    </submittedName>
</protein>
<evidence type="ECO:0000313" key="3">
    <source>
        <dbReference type="Proteomes" id="UP001500975"/>
    </source>
</evidence>
<gene>
    <name evidence="2" type="ORF">GCM10023165_23950</name>
</gene>
<organism evidence="2 3">
    <name type="scientific">Variovorax defluvii</name>
    <dbReference type="NCBI Taxonomy" id="913761"/>
    <lineage>
        <taxon>Bacteria</taxon>
        <taxon>Pseudomonadati</taxon>
        <taxon>Pseudomonadota</taxon>
        <taxon>Betaproteobacteria</taxon>
        <taxon>Burkholderiales</taxon>
        <taxon>Comamonadaceae</taxon>
        <taxon>Variovorax</taxon>
    </lineage>
</organism>
<dbReference type="EMBL" id="BAABGJ010000020">
    <property type="protein sequence ID" value="GAA4342320.1"/>
    <property type="molecule type" value="Genomic_DNA"/>
</dbReference>
<dbReference type="RefSeq" id="WP_345538071.1">
    <property type="nucleotide sequence ID" value="NZ_BAABGJ010000020.1"/>
</dbReference>
<sequence>MSTDRRPQRKDDEPEIGFEESIPLDGRDPVGEQMIEDLGRHRRESDDAPSSPPAEPMPEQLPVS</sequence>
<accession>A0ABP8HPN8</accession>
<feature type="compositionally biased region" description="Basic and acidic residues" evidence="1">
    <location>
        <begin position="37"/>
        <end position="46"/>
    </location>
</feature>
<keyword evidence="3" id="KW-1185">Reference proteome</keyword>
<proteinExistence type="predicted"/>